<sequence>MSTFVLHPPARLEIAAFFVTSRFSGLHTREAFLKKTVAQLAALCGQQSPLAATERQQQELLFAHFQDATRAVRESGKRQPCAAHRPAHGPAVRRASGPDRAGCLGTASFRPRPSVDRMSAALPGGRQVTGP</sequence>
<protein>
    <submittedName>
        <fullName evidence="2">Uncharacterized protein</fullName>
    </submittedName>
</protein>
<feature type="region of interest" description="Disordered" evidence="1">
    <location>
        <begin position="73"/>
        <end position="131"/>
    </location>
</feature>
<comment type="caution">
    <text evidence="2">The sequence shown here is derived from an EMBL/GenBank/DDBJ whole genome shotgun (WGS) entry which is preliminary data.</text>
</comment>
<gene>
    <name evidence="2" type="ORF">GCM10010423_29180</name>
</gene>
<evidence type="ECO:0000313" key="3">
    <source>
        <dbReference type="Proteomes" id="UP001501095"/>
    </source>
</evidence>
<reference evidence="3" key="1">
    <citation type="journal article" date="2019" name="Int. J. Syst. Evol. Microbiol.">
        <title>The Global Catalogue of Microorganisms (GCM) 10K type strain sequencing project: providing services to taxonomists for standard genome sequencing and annotation.</title>
        <authorList>
            <consortium name="The Broad Institute Genomics Platform"/>
            <consortium name="The Broad Institute Genome Sequencing Center for Infectious Disease"/>
            <person name="Wu L."/>
            <person name="Ma J."/>
        </authorList>
    </citation>
    <scope>NUCLEOTIDE SEQUENCE [LARGE SCALE GENOMIC DNA]</scope>
    <source>
        <strain evidence="3">JCM 6924</strain>
    </source>
</reference>
<name>A0ABP6B174_9ACTN</name>
<keyword evidence="3" id="KW-1185">Reference proteome</keyword>
<organism evidence="2 3">
    <name type="scientific">Streptomyces levis</name>
    <dbReference type="NCBI Taxonomy" id="285566"/>
    <lineage>
        <taxon>Bacteria</taxon>
        <taxon>Bacillati</taxon>
        <taxon>Actinomycetota</taxon>
        <taxon>Actinomycetes</taxon>
        <taxon>Kitasatosporales</taxon>
        <taxon>Streptomycetaceae</taxon>
        <taxon>Streptomyces</taxon>
    </lineage>
</organism>
<evidence type="ECO:0000313" key="2">
    <source>
        <dbReference type="EMBL" id="GAA2531813.1"/>
    </source>
</evidence>
<proteinExistence type="predicted"/>
<dbReference type="Proteomes" id="UP001501095">
    <property type="component" value="Unassembled WGS sequence"/>
</dbReference>
<evidence type="ECO:0000256" key="1">
    <source>
        <dbReference type="SAM" id="MobiDB-lite"/>
    </source>
</evidence>
<dbReference type="EMBL" id="BAAATM010000009">
    <property type="protein sequence ID" value="GAA2531813.1"/>
    <property type="molecule type" value="Genomic_DNA"/>
</dbReference>
<accession>A0ABP6B174</accession>